<dbReference type="Pfam" id="PF10112">
    <property type="entry name" value="Halogen_Hydrol"/>
    <property type="match status" value="1"/>
</dbReference>
<keyword evidence="1" id="KW-1133">Transmembrane helix</keyword>
<sequence>MNQDWERFGEDIKRTVQDAIDSQDFNRLNQTITNTINGAMGGLGKGLSNMSRRAARDMYKYQRRAQRHGYGWEQDRNPYMYGEERNQAGDRQYRASQESTALQKTSGLFIQTPGMKVGGIVMTVTGWTVGIGTFLTMLFLLIGTVLMGHYFGTWLQIAMGILAPFFVGSVILGNAGRVLLGRVKRFRTYIQELEGKEYCEIKELAERLKKPHKYVVKDIEKMIQKRWFRQGHLDHQKTCLIVSDKAYGQYTELMQNVERQKLEERLAKERQAQEQANMDPQVQEIVRAGDEYIKKIRECNDAIPGEEISAKIYRIEMLVAKIFNRVQQNPENISDIRRLMEYYLPTTVKLLEAYEELDAQPVQGENIISSKEEIEKTLDTLNVAFEKLLDSLFKDTAWNVSADISVLNTMLAQEGLTKDDF</sequence>
<dbReference type="Proteomes" id="UP000254051">
    <property type="component" value="Unassembled WGS sequence"/>
</dbReference>
<feature type="transmembrane region" description="Helical" evidence="1">
    <location>
        <begin position="124"/>
        <end position="151"/>
    </location>
</feature>
<organism evidence="2 3">
    <name type="scientific">Faecalicatena contorta</name>
    <dbReference type="NCBI Taxonomy" id="39482"/>
    <lineage>
        <taxon>Bacteria</taxon>
        <taxon>Bacillati</taxon>
        <taxon>Bacillota</taxon>
        <taxon>Clostridia</taxon>
        <taxon>Lachnospirales</taxon>
        <taxon>Lachnospiraceae</taxon>
        <taxon>Faecalicatena</taxon>
    </lineage>
</organism>
<dbReference type="InterPro" id="IPR018770">
    <property type="entry name" value="ChloroindolylP_hydrolase"/>
</dbReference>
<name>A0A315ZVP5_9FIRM</name>
<accession>A0A315ZVP5</accession>
<evidence type="ECO:0000313" key="3">
    <source>
        <dbReference type="Proteomes" id="UP000254051"/>
    </source>
</evidence>
<dbReference type="AlphaFoldDB" id="A0A315ZVP5"/>
<feature type="transmembrane region" description="Helical" evidence="1">
    <location>
        <begin position="157"/>
        <end position="180"/>
    </location>
</feature>
<protein>
    <submittedName>
        <fullName evidence="2">5-bromo-4-chloroindolyl phosphate hydrolysis protein</fullName>
    </submittedName>
</protein>
<keyword evidence="1" id="KW-0472">Membrane</keyword>
<gene>
    <name evidence="2" type="ORF">SAMN05216529_11019</name>
</gene>
<keyword evidence="3" id="KW-1185">Reference proteome</keyword>
<proteinExistence type="predicted"/>
<reference evidence="3" key="1">
    <citation type="submission" date="2017-07" db="EMBL/GenBank/DDBJ databases">
        <authorList>
            <person name="Varghese N."/>
            <person name="Submissions S."/>
        </authorList>
    </citation>
    <scope>NUCLEOTIDE SEQUENCE [LARGE SCALE GENOMIC DNA]</scope>
    <source>
        <strain evidence="3">NLAE-zl-C134</strain>
    </source>
</reference>
<keyword evidence="1" id="KW-0812">Transmembrane</keyword>
<evidence type="ECO:0000313" key="2">
    <source>
        <dbReference type="EMBL" id="SUQ15117.1"/>
    </source>
</evidence>
<dbReference type="EMBL" id="UHJJ01000010">
    <property type="protein sequence ID" value="SUQ15117.1"/>
    <property type="molecule type" value="Genomic_DNA"/>
</dbReference>
<evidence type="ECO:0000256" key="1">
    <source>
        <dbReference type="SAM" id="Phobius"/>
    </source>
</evidence>